<keyword evidence="4" id="KW-1185">Reference proteome</keyword>
<protein>
    <recommendedName>
        <fullName evidence="2">Ig-like domain-containing protein</fullName>
    </recommendedName>
</protein>
<dbReference type="GO" id="GO:0050859">
    <property type="term" value="P:negative regulation of B cell receptor signaling pathway"/>
    <property type="evidence" value="ECO:0007669"/>
    <property type="project" value="TreeGrafter"/>
</dbReference>
<feature type="compositionally biased region" description="Low complexity" evidence="1">
    <location>
        <begin position="509"/>
        <end position="525"/>
    </location>
</feature>
<evidence type="ECO:0000259" key="2">
    <source>
        <dbReference type="PROSITE" id="PS50835"/>
    </source>
</evidence>
<dbReference type="InterPro" id="IPR003598">
    <property type="entry name" value="Ig_sub2"/>
</dbReference>
<evidence type="ECO:0000313" key="3">
    <source>
        <dbReference type="EMBL" id="GMH88118.1"/>
    </source>
</evidence>
<dbReference type="SUPFAM" id="SSF48726">
    <property type="entry name" value="Immunoglobulin"/>
    <property type="match status" value="2"/>
</dbReference>
<dbReference type="SMART" id="SM00408">
    <property type="entry name" value="IGc2"/>
    <property type="match status" value="2"/>
</dbReference>
<feature type="region of interest" description="Disordered" evidence="1">
    <location>
        <begin position="137"/>
        <end position="160"/>
    </location>
</feature>
<reference evidence="4" key="1">
    <citation type="journal article" date="2023" name="Commun. Biol.">
        <title>Genome analysis of Parmales, the sister group of diatoms, reveals the evolutionary specialization of diatoms from phago-mixotrophs to photoautotrophs.</title>
        <authorList>
            <person name="Ban H."/>
            <person name="Sato S."/>
            <person name="Yoshikawa S."/>
            <person name="Yamada K."/>
            <person name="Nakamura Y."/>
            <person name="Ichinomiya M."/>
            <person name="Sato N."/>
            <person name="Blanc-Mathieu R."/>
            <person name="Endo H."/>
            <person name="Kuwata A."/>
            <person name="Ogata H."/>
        </authorList>
    </citation>
    <scope>NUCLEOTIDE SEQUENCE [LARGE SCALE GENOMIC DNA]</scope>
    <source>
        <strain evidence="4">NIES 3699</strain>
    </source>
</reference>
<feature type="domain" description="Ig-like" evidence="2">
    <location>
        <begin position="663"/>
        <end position="743"/>
    </location>
</feature>
<dbReference type="InterPro" id="IPR003599">
    <property type="entry name" value="Ig_sub"/>
</dbReference>
<dbReference type="GO" id="GO:0019903">
    <property type="term" value="F:protein phosphatase binding"/>
    <property type="evidence" value="ECO:0007669"/>
    <property type="project" value="TreeGrafter"/>
</dbReference>
<feature type="domain" description="Ig-like" evidence="2">
    <location>
        <begin position="590"/>
        <end position="660"/>
    </location>
</feature>
<feature type="region of interest" description="Disordered" evidence="1">
    <location>
        <begin position="480"/>
        <end position="533"/>
    </location>
</feature>
<organism evidence="3 4">
    <name type="scientific">Triparma verrucosa</name>
    <dbReference type="NCBI Taxonomy" id="1606542"/>
    <lineage>
        <taxon>Eukaryota</taxon>
        <taxon>Sar</taxon>
        <taxon>Stramenopiles</taxon>
        <taxon>Ochrophyta</taxon>
        <taxon>Bolidophyceae</taxon>
        <taxon>Parmales</taxon>
        <taxon>Triparmaceae</taxon>
        <taxon>Triparma</taxon>
    </lineage>
</organism>
<accession>A0A9W7BK40</accession>
<dbReference type="GO" id="GO:0055037">
    <property type="term" value="C:recycling endosome"/>
    <property type="evidence" value="ECO:0007669"/>
    <property type="project" value="TreeGrafter"/>
</dbReference>
<dbReference type="Gene3D" id="2.60.40.10">
    <property type="entry name" value="Immunoglobulins"/>
    <property type="match status" value="2"/>
</dbReference>
<dbReference type="GO" id="GO:0009897">
    <property type="term" value="C:external side of plasma membrane"/>
    <property type="evidence" value="ECO:0007669"/>
    <property type="project" value="TreeGrafter"/>
</dbReference>
<dbReference type="PROSITE" id="PS50835">
    <property type="entry name" value="IG_LIKE"/>
    <property type="match status" value="2"/>
</dbReference>
<evidence type="ECO:0000256" key="1">
    <source>
        <dbReference type="SAM" id="MobiDB-lite"/>
    </source>
</evidence>
<dbReference type="PANTHER" id="PTHR46958:SF1">
    <property type="entry name" value="B-CELL RECEPTOR CD22"/>
    <property type="match status" value="1"/>
</dbReference>
<dbReference type="Pfam" id="PF13927">
    <property type="entry name" value="Ig_3"/>
    <property type="match status" value="1"/>
</dbReference>
<dbReference type="GO" id="GO:0005769">
    <property type="term" value="C:early endosome"/>
    <property type="evidence" value="ECO:0007669"/>
    <property type="project" value="TreeGrafter"/>
</dbReference>
<dbReference type="GO" id="GO:0033691">
    <property type="term" value="F:sialic acid binding"/>
    <property type="evidence" value="ECO:0007669"/>
    <property type="project" value="TreeGrafter"/>
</dbReference>
<proteinExistence type="predicted"/>
<dbReference type="AlphaFoldDB" id="A0A9W7BK40"/>
<comment type="caution">
    <text evidence="3">The sequence shown here is derived from an EMBL/GenBank/DDBJ whole genome shotgun (WGS) entry which is preliminary data.</text>
</comment>
<dbReference type="EMBL" id="BRXX01000079">
    <property type="protein sequence ID" value="GMH88118.1"/>
    <property type="molecule type" value="Genomic_DNA"/>
</dbReference>
<dbReference type="InterPro" id="IPR007110">
    <property type="entry name" value="Ig-like_dom"/>
</dbReference>
<name>A0A9W7BK40_9STRA</name>
<sequence length="755" mass="83163">MPRYTSINSQCDTLVNWCQPTQQADKMRSSIISFLTTLLPPVVLSGPTPQKTYLATSPINLTVLLPPSSSSSSSITSCLNALTKKSLQTPQKGALQQHQHAPQHVIRYVHLEYINNSPTIKTLVSNIEVLIKFDEHSSSSSSSNSSSSRDSPRNNNATTSSSLNTLIELSNLTIGRNSMLKKVIILTQCFLLNEAHRFTGFVDVFKEGGFGYDIVCLMCLAVFCREGEIESVGDGFQEVLRVWSGHDWRGEGFYMPRGNDGVQGVIEELRRKSWRRKEKMRTKGYNNSQVCCRFFDPISGENLGRRIKSDMLDLISGGLCEGYRLFCEVEAWVEKEGGGFTPRGLEQVKSNMSNPNSPVRGMKQSPMNNGGNVSSAVQNATPKSFGASLSPTNLIPPPGLTIPAANNDDDDHQCEVSAFWFLECFFPSSSMLCHWGKCYRPDIVLHPEQNWDSVELVRFANQEEAEAVLREEKNDVYLEEDFSGEGEEKKECPEHTLKAEKKRKKSKAKVNTGSRTSGNTSTSSPSPSPTQVTAAPVQASSNIMWKFVAFLSVFYSLYVNFGAGGSERAALMMKKKVKNLSTASQNVPLWLKNGESITLGSPPSETQTYQWSKDSVPLESETDSFLRLGGVNEDDEGVYSCEVKGDGVSADVLEVEIRISEPPEVKNNAGYYKVKEGHKFMLSVSSSGMPPPDFQWRLNGVEVEGANGATYLVDKISWGDAGTYTCSVGNAAGKVLWEEAVVDVVLDDEVEGDEL</sequence>
<dbReference type="GO" id="GO:0042609">
    <property type="term" value="F:CD4 receptor binding"/>
    <property type="evidence" value="ECO:0007669"/>
    <property type="project" value="TreeGrafter"/>
</dbReference>
<dbReference type="GO" id="GO:0070062">
    <property type="term" value="C:extracellular exosome"/>
    <property type="evidence" value="ECO:0007669"/>
    <property type="project" value="TreeGrafter"/>
</dbReference>
<evidence type="ECO:0000313" key="4">
    <source>
        <dbReference type="Proteomes" id="UP001165160"/>
    </source>
</evidence>
<dbReference type="InterPro" id="IPR013783">
    <property type="entry name" value="Ig-like_fold"/>
</dbReference>
<gene>
    <name evidence="3" type="ORF">TrVE_jg13234</name>
</gene>
<feature type="compositionally biased region" description="Low complexity" evidence="1">
    <location>
        <begin position="138"/>
        <end position="160"/>
    </location>
</feature>
<feature type="compositionally biased region" description="Basic and acidic residues" evidence="1">
    <location>
        <begin position="486"/>
        <end position="499"/>
    </location>
</feature>
<dbReference type="PANTHER" id="PTHR46958">
    <property type="entry name" value="B-CELL RECEPTOR CD22"/>
    <property type="match status" value="1"/>
</dbReference>
<dbReference type="Proteomes" id="UP001165160">
    <property type="component" value="Unassembled WGS sequence"/>
</dbReference>
<dbReference type="InterPro" id="IPR036179">
    <property type="entry name" value="Ig-like_dom_sf"/>
</dbReference>
<dbReference type="SMART" id="SM00409">
    <property type="entry name" value="IG"/>
    <property type="match status" value="2"/>
</dbReference>